<accession>A0A1C3X1H1</accession>
<dbReference type="SUPFAM" id="SSF53335">
    <property type="entry name" value="S-adenosyl-L-methionine-dependent methyltransferases"/>
    <property type="match status" value="1"/>
</dbReference>
<dbReference type="PANTHER" id="PTHR13610:SF9">
    <property type="entry name" value="FI06469P"/>
    <property type="match status" value="1"/>
</dbReference>
<dbReference type="EMBL" id="FMAH01000051">
    <property type="protein sequence ID" value="SCB46081.1"/>
    <property type="molecule type" value="Genomic_DNA"/>
</dbReference>
<dbReference type="InterPro" id="IPR026170">
    <property type="entry name" value="FAM173A/B"/>
</dbReference>
<keyword evidence="5" id="KW-1185">Reference proteome</keyword>
<dbReference type="RefSeq" id="WP_092855367.1">
    <property type="nucleotide sequence ID" value="NZ_FMAH01000051.1"/>
</dbReference>
<name>A0A1C3X1H1_9HYPH</name>
<organism evidence="4 5">
    <name type="scientific">Rhizobium miluonense</name>
    <dbReference type="NCBI Taxonomy" id="411945"/>
    <lineage>
        <taxon>Bacteria</taxon>
        <taxon>Pseudomonadati</taxon>
        <taxon>Pseudomonadota</taxon>
        <taxon>Alphaproteobacteria</taxon>
        <taxon>Hyphomicrobiales</taxon>
        <taxon>Rhizobiaceae</taxon>
        <taxon>Rhizobium/Agrobacterium group</taxon>
        <taxon>Rhizobium</taxon>
    </lineage>
</organism>
<dbReference type="Proteomes" id="UP000199435">
    <property type="component" value="Unassembled WGS sequence"/>
</dbReference>
<dbReference type="AlphaFoldDB" id="A0A1C3X1H1"/>
<keyword evidence="3" id="KW-0949">S-adenosyl-L-methionine</keyword>
<evidence type="ECO:0000256" key="1">
    <source>
        <dbReference type="ARBA" id="ARBA00022603"/>
    </source>
</evidence>
<dbReference type="GO" id="GO:0016279">
    <property type="term" value="F:protein-lysine N-methyltransferase activity"/>
    <property type="evidence" value="ECO:0007669"/>
    <property type="project" value="InterPro"/>
</dbReference>
<dbReference type="GO" id="GO:0032259">
    <property type="term" value="P:methylation"/>
    <property type="evidence" value="ECO:0007669"/>
    <property type="project" value="UniProtKB-KW"/>
</dbReference>
<dbReference type="PANTHER" id="PTHR13610">
    <property type="entry name" value="METHYLTRANSFERASE DOMAIN-CONTAINING PROTEIN"/>
    <property type="match status" value="1"/>
</dbReference>
<sequence length="182" mass="20176">MLDLPSLVPIIMALSLCLSILLVHGLTGVPPVPSSAAEIADVIELLRKANLPKRAIIYELGSGWGSLAIALARAFPDAEIRGIEISPVPYLFSKLRMWRFENVTIRWGNFFNRDISDADAVTCYLMIKPMPKVSSFLDHMLKDGTAVVSLTFWFRDRKVEAAREGPGLRGGAALYHWPARKV</sequence>
<keyword evidence="1 4" id="KW-0489">Methyltransferase</keyword>
<dbReference type="STRING" id="411945.GA0061102_105132"/>
<evidence type="ECO:0000313" key="4">
    <source>
        <dbReference type="EMBL" id="SCB46081.1"/>
    </source>
</evidence>
<reference evidence="5" key="1">
    <citation type="submission" date="2016-08" db="EMBL/GenBank/DDBJ databases">
        <authorList>
            <person name="Varghese N."/>
            <person name="Submissions Spin"/>
        </authorList>
    </citation>
    <scope>NUCLEOTIDE SEQUENCE [LARGE SCALE GENOMIC DNA]</scope>
    <source>
        <strain evidence="5">HAMBI 2971</strain>
    </source>
</reference>
<dbReference type="InterPro" id="IPR029063">
    <property type="entry name" value="SAM-dependent_MTases_sf"/>
</dbReference>
<dbReference type="OrthoDB" id="5510758at2"/>
<protein>
    <submittedName>
        <fullName evidence="4">Putative methyltransferase</fullName>
    </submittedName>
</protein>
<gene>
    <name evidence="4" type="ORF">GA0061102_105132</name>
</gene>
<proteinExistence type="predicted"/>
<dbReference type="CDD" id="cd02440">
    <property type="entry name" value="AdoMet_MTases"/>
    <property type="match status" value="1"/>
</dbReference>
<evidence type="ECO:0000256" key="3">
    <source>
        <dbReference type="ARBA" id="ARBA00022691"/>
    </source>
</evidence>
<dbReference type="Gene3D" id="3.40.50.150">
    <property type="entry name" value="Vaccinia Virus protein VP39"/>
    <property type="match status" value="1"/>
</dbReference>
<evidence type="ECO:0000256" key="2">
    <source>
        <dbReference type="ARBA" id="ARBA00022679"/>
    </source>
</evidence>
<evidence type="ECO:0000313" key="5">
    <source>
        <dbReference type="Proteomes" id="UP000199435"/>
    </source>
</evidence>
<keyword evidence="2 4" id="KW-0808">Transferase</keyword>